<name>A0A6N6VJZ4_9HYPH</name>
<dbReference type="EMBL" id="WESC01000016">
    <property type="protein sequence ID" value="KAB7738823.1"/>
    <property type="molecule type" value="Genomic_DNA"/>
</dbReference>
<evidence type="ECO:0000259" key="15">
    <source>
        <dbReference type="Pfam" id="PF13193"/>
    </source>
</evidence>
<dbReference type="InterPro" id="IPR020845">
    <property type="entry name" value="AMP-binding_CS"/>
</dbReference>
<keyword evidence="5" id="KW-0436">Ligase</keyword>
<dbReference type="GO" id="GO:0005524">
    <property type="term" value="F:ATP binding"/>
    <property type="evidence" value="ECO:0007669"/>
    <property type="project" value="UniProtKB-KW"/>
</dbReference>
<dbReference type="FunFam" id="3.30.300.30:FF:000002">
    <property type="entry name" value="Long-chain fatty acid transport protein 1"/>
    <property type="match status" value="1"/>
</dbReference>
<evidence type="ECO:0000259" key="14">
    <source>
        <dbReference type="Pfam" id="PF00501"/>
    </source>
</evidence>
<reference evidence="16 17" key="1">
    <citation type="submission" date="2019-09" db="EMBL/GenBank/DDBJ databases">
        <title>Parvibaculum sedimenti sp. nov., isolated from sediment.</title>
        <authorList>
            <person name="Wang Y."/>
        </authorList>
    </citation>
    <scope>NUCLEOTIDE SEQUENCE [LARGE SCALE GENOMIC DNA]</scope>
    <source>
        <strain evidence="16 17">HXT-9</strain>
    </source>
</reference>
<keyword evidence="11" id="KW-0472">Membrane</keyword>
<organism evidence="16 17">
    <name type="scientific">Parvibaculum sedimenti</name>
    <dbReference type="NCBI Taxonomy" id="2608632"/>
    <lineage>
        <taxon>Bacteria</taxon>
        <taxon>Pseudomonadati</taxon>
        <taxon>Pseudomonadota</taxon>
        <taxon>Alphaproteobacteria</taxon>
        <taxon>Hyphomicrobiales</taxon>
        <taxon>Parvibaculaceae</taxon>
        <taxon>Parvibaculum</taxon>
    </lineage>
</organism>
<evidence type="ECO:0000256" key="11">
    <source>
        <dbReference type="ARBA" id="ARBA00023136"/>
    </source>
</evidence>
<evidence type="ECO:0000256" key="8">
    <source>
        <dbReference type="ARBA" id="ARBA00022840"/>
    </source>
</evidence>
<sequence>MGFFRRIRNEIIYVRAALRTLKRVGDIYKTPDRTFPDMFEEIAKAKPNNAAIYFEDRKITFRELDEAANRYARWAMAQGVGRGDVVALLMENRAEYVIAWLGIMKAGASAALINNNLVKGPLAHSLNISGATHLVLGSELADAYATAVDQLEHPFTVWATGAQIVGMQNLDAALAQQSGDPLPADTRKGVTLNDNGLFIYTSGTTGNPKAARLTHARVLTMMNGFSAGANATESDRMYIAMPLYHSAGGVCAVGTTLTVGGSIIIRRKFSAREFFADCRKYDATMFQYIGELCRYLLNTEKQPKENRHKIRLAIGNGLRPEIWPAFQKRFKVPHILEFYGATEGNVALMNYDGTVGSVGRIPGWAKKRFNVELARFDLEAEMPVRGADGFCIKCGPGEAGEAIGKISTDPNTPTGRFDGYARKEETEKKILRDVFEKGDAWFRTGDLLRQDELGYFYFVDRIGDTFRWKGENVSTAEVSEAISVFPGIQEANVYGVHVPGADGRAGMATIVADNAFDIDRFQKHIDKELPEYARPLFIRMSGGMEITGTFKQRKVELVKEGFDPREVEDAIYFRSPVDGHFVPLDAALYERICGGEIRI</sequence>
<evidence type="ECO:0000256" key="7">
    <source>
        <dbReference type="ARBA" id="ARBA00022741"/>
    </source>
</evidence>
<dbReference type="InterPro" id="IPR000873">
    <property type="entry name" value="AMP-dep_synth/lig_dom"/>
</dbReference>
<dbReference type="InterPro" id="IPR042099">
    <property type="entry name" value="ANL_N_sf"/>
</dbReference>
<dbReference type="GO" id="GO:0005324">
    <property type="term" value="F:long-chain fatty acid transmembrane transporter activity"/>
    <property type="evidence" value="ECO:0007669"/>
    <property type="project" value="TreeGrafter"/>
</dbReference>
<evidence type="ECO:0000256" key="12">
    <source>
        <dbReference type="ARBA" id="ARBA00023140"/>
    </source>
</evidence>
<accession>A0A6N6VJZ4</accession>
<dbReference type="FunFam" id="3.40.50.12780:FF:000019">
    <property type="entry name" value="Long-chain fatty acid transporter"/>
    <property type="match status" value="1"/>
</dbReference>
<evidence type="ECO:0000313" key="16">
    <source>
        <dbReference type="EMBL" id="KAB7738823.1"/>
    </source>
</evidence>
<dbReference type="Pfam" id="PF13193">
    <property type="entry name" value="AMP-binding_C"/>
    <property type="match status" value="1"/>
</dbReference>
<proteinExistence type="inferred from homology"/>
<protein>
    <submittedName>
        <fullName evidence="16">Long-chain-acyl-CoA synthetase</fullName>
    </submittedName>
</protein>
<keyword evidence="6" id="KW-0812">Transmembrane</keyword>
<evidence type="ECO:0000256" key="1">
    <source>
        <dbReference type="ARBA" id="ARBA00004651"/>
    </source>
</evidence>
<keyword evidence="3" id="KW-0813">Transport</keyword>
<dbReference type="PROSITE" id="PS00455">
    <property type="entry name" value="AMP_BINDING"/>
    <property type="match status" value="1"/>
</dbReference>
<dbReference type="InterPro" id="IPR025110">
    <property type="entry name" value="AMP-bd_C"/>
</dbReference>
<dbReference type="PANTHER" id="PTHR43107">
    <property type="entry name" value="LONG-CHAIN FATTY ACID TRANSPORT PROTEIN"/>
    <property type="match status" value="1"/>
</dbReference>
<evidence type="ECO:0000313" key="17">
    <source>
        <dbReference type="Proteomes" id="UP000468901"/>
    </source>
</evidence>
<dbReference type="Proteomes" id="UP000468901">
    <property type="component" value="Unassembled WGS sequence"/>
</dbReference>
<keyword evidence="9" id="KW-1133">Transmembrane helix</keyword>
<evidence type="ECO:0000256" key="4">
    <source>
        <dbReference type="ARBA" id="ARBA00022475"/>
    </source>
</evidence>
<feature type="domain" description="AMP-dependent synthetase/ligase" evidence="14">
    <location>
        <begin position="39"/>
        <end position="361"/>
    </location>
</feature>
<keyword evidence="10" id="KW-0445">Lipid transport</keyword>
<dbReference type="GO" id="GO:0044539">
    <property type="term" value="P:long-chain fatty acid import into cell"/>
    <property type="evidence" value="ECO:0007669"/>
    <property type="project" value="TreeGrafter"/>
</dbReference>
<keyword evidence="17" id="KW-1185">Reference proteome</keyword>
<evidence type="ECO:0000256" key="9">
    <source>
        <dbReference type="ARBA" id="ARBA00022989"/>
    </source>
</evidence>
<dbReference type="Gene3D" id="3.40.50.12780">
    <property type="entry name" value="N-terminal domain of ligase-like"/>
    <property type="match status" value="1"/>
</dbReference>
<dbReference type="AlphaFoldDB" id="A0A6N6VJZ4"/>
<keyword evidence="4" id="KW-1003">Cell membrane</keyword>
<evidence type="ECO:0000256" key="3">
    <source>
        <dbReference type="ARBA" id="ARBA00022448"/>
    </source>
</evidence>
<comment type="similarity">
    <text evidence="2">Belongs to the ATP-dependent AMP-binding enzyme family.</text>
</comment>
<dbReference type="NCBIfam" id="NF006134">
    <property type="entry name" value="PRK08279.1"/>
    <property type="match status" value="1"/>
</dbReference>
<gene>
    <name evidence="16" type="ORF">F2P47_15410</name>
</gene>
<evidence type="ECO:0000256" key="2">
    <source>
        <dbReference type="ARBA" id="ARBA00006432"/>
    </source>
</evidence>
<dbReference type="GO" id="GO:0005886">
    <property type="term" value="C:plasma membrane"/>
    <property type="evidence" value="ECO:0007669"/>
    <property type="project" value="UniProtKB-SubCell"/>
</dbReference>
<comment type="caution">
    <text evidence="16">The sequence shown here is derived from an EMBL/GenBank/DDBJ whole genome shotgun (WGS) entry which is preliminary data.</text>
</comment>
<dbReference type="RefSeq" id="WP_152217274.1">
    <property type="nucleotide sequence ID" value="NZ_WESC01000016.1"/>
</dbReference>
<dbReference type="InterPro" id="IPR045851">
    <property type="entry name" value="AMP-bd_C_sf"/>
</dbReference>
<dbReference type="SUPFAM" id="SSF56801">
    <property type="entry name" value="Acetyl-CoA synthetase-like"/>
    <property type="match status" value="1"/>
</dbReference>
<dbReference type="Pfam" id="PF00501">
    <property type="entry name" value="AMP-binding"/>
    <property type="match status" value="1"/>
</dbReference>
<comment type="subcellular location">
    <subcellularLocation>
        <location evidence="1">Cell membrane</location>
        <topology evidence="1">Multi-pass membrane protein</topology>
    </subcellularLocation>
    <subcellularLocation>
        <location evidence="13">Peroxisome membrane</location>
    </subcellularLocation>
</comment>
<dbReference type="PANTHER" id="PTHR43107:SF15">
    <property type="entry name" value="FATTY ACID TRANSPORT PROTEIN 3, ISOFORM A"/>
    <property type="match status" value="1"/>
</dbReference>
<dbReference type="Gene3D" id="3.30.300.30">
    <property type="match status" value="1"/>
</dbReference>
<evidence type="ECO:0000256" key="10">
    <source>
        <dbReference type="ARBA" id="ARBA00023055"/>
    </source>
</evidence>
<dbReference type="GO" id="GO:0004467">
    <property type="term" value="F:long-chain fatty acid-CoA ligase activity"/>
    <property type="evidence" value="ECO:0007669"/>
    <property type="project" value="TreeGrafter"/>
</dbReference>
<keyword evidence="12" id="KW-0576">Peroxisome</keyword>
<evidence type="ECO:0000256" key="6">
    <source>
        <dbReference type="ARBA" id="ARBA00022692"/>
    </source>
</evidence>
<keyword evidence="7" id="KW-0547">Nucleotide-binding</keyword>
<keyword evidence="8" id="KW-0067">ATP-binding</keyword>
<evidence type="ECO:0000256" key="13">
    <source>
        <dbReference type="ARBA" id="ARBA00046271"/>
    </source>
</evidence>
<evidence type="ECO:0000256" key="5">
    <source>
        <dbReference type="ARBA" id="ARBA00022598"/>
    </source>
</evidence>
<feature type="domain" description="AMP-binding enzyme C-terminal" evidence="15">
    <location>
        <begin position="477"/>
        <end position="551"/>
    </location>
</feature>